<feature type="disulfide bond" description="Redox-active" evidence="12">
    <location>
        <begin position="50"/>
        <end position="53"/>
    </location>
</feature>
<dbReference type="Pfam" id="PF00085">
    <property type="entry name" value="Thioredoxin"/>
    <property type="match status" value="2"/>
</dbReference>
<dbReference type="GO" id="GO:0034976">
    <property type="term" value="P:response to endoplasmic reticulum stress"/>
    <property type="evidence" value="ECO:0007669"/>
    <property type="project" value="TreeGrafter"/>
</dbReference>
<comment type="subcellular location">
    <subcellularLocation>
        <location evidence="3">Endoplasmic reticulum lumen</location>
    </subcellularLocation>
</comment>
<feature type="compositionally biased region" description="Basic and acidic residues" evidence="15">
    <location>
        <begin position="488"/>
        <end position="500"/>
    </location>
</feature>
<dbReference type="SUPFAM" id="SSF52833">
    <property type="entry name" value="Thioredoxin-like"/>
    <property type="match status" value="4"/>
</dbReference>
<evidence type="ECO:0000256" key="14">
    <source>
        <dbReference type="RuleBase" id="RU361130"/>
    </source>
</evidence>
<dbReference type="CDD" id="cd02981">
    <property type="entry name" value="PDI_b_family"/>
    <property type="match status" value="1"/>
</dbReference>
<evidence type="ECO:0000256" key="4">
    <source>
        <dbReference type="ARBA" id="ARBA00006347"/>
    </source>
</evidence>
<dbReference type="InterPro" id="IPR005788">
    <property type="entry name" value="PDI_thioredoxin-like_dom"/>
</dbReference>
<evidence type="ECO:0000256" key="15">
    <source>
        <dbReference type="SAM" id="MobiDB-lite"/>
    </source>
</evidence>
<dbReference type="PANTHER" id="PTHR18929">
    <property type="entry name" value="PROTEIN DISULFIDE ISOMERASE"/>
    <property type="match status" value="1"/>
</dbReference>
<dbReference type="PRINTS" id="PR00421">
    <property type="entry name" value="THIOREDOXIN"/>
</dbReference>
<name>A0A060T118_BLAAD</name>
<reference evidence="17" key="1">
    <citation type="submission" date="2014-02" db="EMBL/GenBank/DDBJ databases">
        <authorList>
            <person name="Genoscope - CEA"/>
        </authorList>
    </citation>
    <scope>NUCLEOTIDE SEQUENCE</scope>
    <source>
        <strain evidence="17">LS3</strain>
    </source>
</reference>
<comment type="similarity">
    <text evidence="4 13">Belongs to the protein disulfide isomerase family.</text>
</comment>
<organism evidence="17">
    <name type="scientific">Blastobotrys adeninivorans</name>
    <name type="common">Yeast</name>
    <name type="synonym">Arxula adeninivorans</name>
    <dbReference type="NCBI Taxonomy" id="409370"/>
    <lineage>
        <taxon>Eukaryota</taxon>
        <taxon>Fungi</taxon>
        <taxon>Dikarya</taxon>
        <taxon>Ascomycota</taxon>
        <taxon>Saccharomycotina</taxon>
        <taxon>Dipodascomycetes</taxon>
        <taxon>Dipodascales</taxon>
        <taxon>Trichomonascaceae</taxon>
        <taxon>Blastobotrys</taxon>
    </lineage>
</organism>
<feature type="region of interest" description="Disordered" evidence="15">
    <location>
        <begin position="476"/>
        <end position="500"/>
    </location>
</feature>
<keyword evidence="10 14" id="KW-0413">Isomerase</keyword>
<dbReference type="InterPro" id="IPR013766">
    <property type="entry name" value="Thioredoxin_domain"/>
</dbReference>
<dbReference type="InterPro" id="IPR017937">
    <property type="entry name" value="Thioredoxin_CS"/>
</dbReference>
<dbReference type="EMBL" id="HG937693">
    <property type="protein sequence ID" value="CDP34464.1"/>
    <property type="molecule type" value="Genomic_DNA"/>
</dbReference>
<dbReference type="GO" id="GO:0003756">
    <property type="term" value="F:protein disulfide isomerase activity"/>
    <property type="evidence" value="ECO:0007669"/>
    <property type="project" value="UniProtKB-EC"/>
</dbReference>
<dbReference type="Pfam" id="PF13848">
    <property type="entry name" value="Thioredoxin_6"/>
    <property type="match status" value="1"/>
</dbReference>
<evidence type="ECO:0000256" key="6">
    <source>
        <dbReference type="ARBA" id="ARBA00022729"/>
    </source>
</evidence>
<evidence type="ECO:0000256" key="11">
    <source>
        <dbReference type="ARBA" id="ARBA00023284"/>
    </source>
</evidence>
<evidence type="ECO:0000256" key="8">
    <source>
        <dbReference type="ARBA" id="ARBA00022824"/>
    </source>
</evidence>
<dbReference type="CDD" id="cd02982">
    <property type="entry name" value="PDI_b'_family"/>
    <property type="match status" value="1"/>
</dbReference>
<feature type="signal peptide" evidence="14">
    <location>
        <begin position="1"/>
        <end position="20"/>
    </location>
</feature>
<dbReference type="FunFam" id="3.40.30.10:FF:000017">
    <property type="entry name" value="Protein disulfide-isomerase A4"/>
    <property type="match status" value="1"/>
</dbReference>
<sequence length="500" mass="55529">MNFSLKTLAVIAAAISSVVGSDVVKLTNDDFEDFVSEHPLVMAEFFAPWCGHCKALAPEYEKAATELKEKGIPMAQIDCTENEDLCAEQKVQGYPTLKVFHGLDKVSQYTGPRKAEALVPYMVRQSLPAITEVSEDNVEEFSKSDKLVAIGFYNDKKSTTTFDNLAEGLREKYIFGASKDADLAKKYGVKDLPAVVVFKNFEDSTVVYDSTAEDFKFSQNKIKEFIVRESFPTIGEIGPATFADYAQSDMPLLYIFVDSDKDKESLTKTIKPLAAKLKGKANIGFLNATLYGAHAANVNLREEWPAVAIQDFKQNLKYVHSQDESITKKSLTKFVEDYVAGKLEPSVKSEPIPTTQEGDVVKVVGKSYRDVVLDDDKDVLIEFYAPWCGHCKNLAPTYEELAALYKDDNFSKYVTVAKVDHTVNDVPDEIKGYPTIKLYPAGKKDKPVDFNGARTLEGLAEFIKEKGTHGIDGLVAKAKAEEDEPEEVDLKDKASDKEEL</sequence>
<dbReference type="PhylomeDB" id="A0A060T118"/>
<evidence type="ECO:0000313" key="17">
    <source>
        <dbReference type="EMBL" id="CDP34464.1"/>
    </source>
</evidence>
<evidence type="ECO:0000256" key="10">
    <source>
        <dbReference type="ARBA" id="ARBA00023235"/>
    </source>
</evidence>
<reference evidence="17" key="2">
    <citation type="submission" date="2014-06" db="EMBL/GenBank/DDBJ databases">
        <title>The complete genome of Blastobotrys (Arxula) adeninivorans LS3 - a yeast of biotechnological interest.</title>
        <authorList>
            <person name="Kunze G."/>
            <person name="Gaillardin C."/>
            <person name="Czernicka M."/>
            <person name="Durrens P."/>
            <person name="Martin T."/>
            <person name="Boer E."/>
            <person name="Gabaldon T."/>
            <person name="Cruz J."/>
            <person name="Talla E."/>
            <person name="Marck C."/>
            <person name="Goffeau A."/>
            <person name="Barbe V."/>
            <person name="Baret P."/>
            <person name="Baronian K."/>
            <person name="Beier S."/>
            <person name="Bleykasten C."/>
            <person name="Bode R."/>
            <person name="Casaregola S."/>
            <person name="Despons L."/>
            <person name="Fairhead C."/>
            <person name="Giersberg M."/>
            <person name="Gierski P."/>
            <person name="Hahnel U."/>
            <person name="Hartmann A."/>
            <person name="Jankowska D."/>
            <person name="Jubin C."/>
            <person name="Jung P."/>
            <person name="Lafontaine I."/>
            <person name="Leh-Louis V."/>
            <person name="Lemaire M."/>
            <person name="Marcet-Houben M."/>
            <person name="Mascher M."/>
            <person name="Morel G."/>
            <person name="Richard G.-F."/>
            <person name="Riechen J."/>
            <person name="Sacerdot C."/>
            <person name="Sarkar A."/>
            <person name="Savel G."/>
            <person name="Schacherer J."/>
            <person name="Sherman D."/>
            <person name="Straub M.-L."/>
            <person name="Stein N."/>
            <person name="Thierry A."/>
            <person name="Trautwein-Schult A."/>
            <person name="Westhof E."/>
            <person name="Worch S."/>
            <person name="Dujon B."/>
            <person name="Souciet J.-L."/>
            <person name="Wincker P."/>
            <person name="Scholz U."/>
            <person name="Neuveglise N."/>
        </authorList>
    </citation>
    <scope>NUCLEOTIDE SEQUENCE</scope>
    <source>
        <strain evidence="17">LS3</strain>
    </source>
</reference>
<evidence type="ECO:0000256" key="7">
    <source>
        <dbReference type="ARBA" id="ARBA00022737"/>
    </source>
</evidence>
<dbReference type="Gene3D" id="3.40.30.10">
    <property type="entry name" value="Glutaredoxin"/>
    <property type="match status" value="4"/>
</dbReference>
<keyword evidence="9 12" id="KW-1015">Disulfide bond</keyword>
<protein>
    <recommendedName>
        <fullName evidence="5 14">Protein disulfide-isomerase</fullName>
        <ecNumber evidence="5 14">5.3.4.1</ecNumber>
    </recommendedName>
</protein>
<keyword evidence="8" id="KW-0256">Endoplasmic reticulum</keyword>
<evidence type="ECO:0000256" key="2">
    <source>
        <dbReference type="ARBA" id="ARBA00002692"/>
    </source>
</evidence>
<evidence type="ECO:0000256" key="9">
    <source>
        <dbReference type="ARBA" id="ARBA00023157"/>
    </source>
</evidence>
<dbReference type="InterPro" id="IPR036249">
    <property type="entry name" value="Thioredoxin-like_sf"/>
</dbReference>
<keyword evidence="11 12" id="KW-0676">Redox-active center</keyword>
<comment type="catalytic activity">
    <reaction evidence="1 14">
        <text>Catalyzes the rearrangement of -S-S- bonds in proteins.</text>
        <dbReference type="EC" id="5.3.4.1"/>
    </reaction>
</comment>
<keyword evidence="6 14" id="KW-0732">Signal</keyword>
<evidence type="ECO:0000256" key="5">
    <source>
        <dbReference type="ARBA" id="ARBA00012723"/>
    </source>
</evidence>
<evidence type="ECO:0000259" key="16">
    <source>
        <dbReference type="PROSITE" id="PS51352"/>
    </source>
</evidence>
<feature type="chain" id="PRO_5005102530" description="Protein disulfide-isomerase" evidence="14">
    <location>
        <begin position="21"/>
        <end position="500"/>
    </location>
</feature>
<feature type="domain" description="Thioredoxin" evidence="16">
    <location>
        <begin position="338"/>
        <end position="468"/>
    </location>
</feature>
<feature type="disulfide bond" description="Redox-active" evidence="12">
    <location>
        <begin position="388"/>
        <end position="391"/>
    </location>
</feature>
<evidence type="ECO:0000256" key="12">
    <source>
        <dbReference type="PIRSR" id="PIRSR605792-51"/>
    </source>
</evidence>
<comment type="function">
    <text evidence="2">Participates in the folding of proteins containing disulfide bonds, may be involved in glycosylation, prolyl hydroxylation and triglyceride transfer.</text>
</comment>
<dbReference type="CDD" id="cd02961">
    <property type="entry name" value="PDI_a_family"/>
    <property type="match status" value="1"/>
</dbReference>
<dbReference type="PROSITE" id="PS51352">
    <property type="entry name" value="THIOREDOXIN_2"/>
    <property type="match status" value="2"/>
</dbReference>
<keyword evidence="7" id="KW-0677">Repeat</keyword>
<dbReference type="GO" id="GO:0005788">
    <property type="term" value="C:endoplasmic reticulum lumen"/>
    <property type="evidence" value="ECO:0007669"/>
    <property type="project" value="UniProtKB-SubCell"/>
</dbReference>
<evidence type="ECO:0000256" key="1">
    <source>
        <dbReference type="ARBA" id="ARBA00001182"/>
    </source>
</evidence>
<dbReference type="AlphaFoldDB" id="A0A060T118"/>
<dbReference type="CDD" id="cd02995">
    <property type="entry name" value="PDI_a_PDI_a'_C"/>
    <property type="match status" value="1"/>
</dbReference>
<dbReference type="NCBIfam" id="TIGR01126">
    <property type="entry name" value="pdi_dom"/>
    <property type="match status" value="2"/>
</dbReference>
<dbReference type="GO" id="GO:0006457">
    <property type="term" value="P:protein folding"/>
    <property type="evidence" value="ECO:0007669"/>
    <property type="project" value="TreeGrafter"/>
</dbReference>
<dbReference type="FunFam" id="3.40.30.10:FF:000154">
    <property type="entry name" value="Protein disulfide-isomerase"/>
    <property type="match status" value="1"/>
</dbReference>
<accession>A0A060T118</accession>
<feature type="domain" description="Thioredoxin" evidence="16">
    <location>
        <begin position="3"/>
        <end position="128"/>
    </location>
</feature>
<dbReference type="InterPro" id="IPR005792">
    <property type="entry name" value="Prot_disulphide_isomerase"/>
</dbReference>
<dbReference type="PROSITE" id="PS00194">
    <property type="entry name" value="THIOREDOXIN_1"/>
    <property type="match status" value="2"/>
</dbReference>
<evidence type="ECO:0000256" key="3">
    <source>
        <dbReference type="ARBA" id="ARBA00004319"/>
    </source>
</evidence>
<gene>
    <name evidence="17" type="ORF">GNLVRS02_ARAD1C13090g</name>
</gene>
<evidence type="ECO:0000256" key="13">
    <source>
        <dbReference type="RuleBase" id="RU004208"/>
    </source>
</evidence>
<dbReference type="EC" id="5.3.4.1" evidence="5 14"/>
<proteinExistence type="inferred from homology"/>
<dbReference type="PANTHER" id="PTHR18929:SF132">
    <property type="entry name" value="PROTEIN DISULFIDE-ISOMERASE A3"/>
    <property type="match status" value="1"/>
</dbReference>
<dbReference type="NCBIfam" id="TIGR01130">
    <property type="entry name" value="ER_PDI_fam"/>
    <property type="match status" value="1"/>
</dbReference>